<reference evidence="3 4" key="1">
    <citation type="submission" date="2014-04" db="EMBL/GenBank/DDBJ databases">
        <title>Draft genome sequence of Photobacterium halotolerans S2753: a solonamide, ngercheumicin and holomycin producer.</title>
        <authorList>
            <person name="Machado H.R."/>
            <person name="Gram L."/>
        </authorList>
    </citation>
    <scope>NUCLEOTIDE SEQUENCE [LARGE SCALE GENOMIC DNA]</scope>
    <source>
        <strain evidence="3 4">S2753</strain>
    </source>
</reference>
<evidence type="ECO:0000259" key="2">
    <source>
        <dbReference type="Pfam" id="PF16452"/>
    </source>
</evidence>
<sequence>MIDRQNDNLNENLAIDIKNNIIGDMTKGKILPFDYLKGHAFTEMLKKVTGCKTFQELSQIFDVKKPTFSTWNLHNRTSHELMVRLHLAKGIPMHTLALGEGLESEQFINNNFVGEQIPSFDYLVGQPFTELIRSAVGCRTFLELADILDVPKSTFSAWNQHSRNSHELIVRLHLAKGISVRLLALGDMSHITEPPFYPSLPAHAENLQVQESASTFEKHPLATVLLKSYCLINGQLIDAGEIPYPVRRMNSFNLKTEHTIEVETNEAIYLVDQSSTDAVSGVYLIDVDGLLSLNRIQRFPGKKLAIAFGESTIEAKAEDIKVIGRVAVTLKKG</sequence>
<gene>
    <name evidence="3" type="ORF">EA58_18070</name>
</gene>
<dbReference type="GO" id="GO:0045892">
    <property type="term" value="P:negative regulation of DNA-templated transcription"/>
    <property type="evidence" value="ECO:0007669"/>
    <property type="project" value="InterPro"/>
</dbReference>
<dbReference type="Gene3D" id="2.10.109.10">
    <property type="entry name" value="Umud Fragment, subunit A"/>
    <property type="match status" value="1"/>
</dbReference>
<feature type="domain" description="Bacteriophage CI repressor N-terminal" evidence="1">
    <location>
        <begin position="40"/>
        <end position="101"/>
    </location>
</feature>
<dbReference type="STRING" id="1654360.EA58_18070"/>
<dbReference type="InterPro" id="IPR010982">
    <property type="entry name" value="Lambda_DNA-bd_dom_sf"/>
</dbReference>
<dbReference type="Pfam" id="PF16452">
    <property type="entry name" value="Phage_CI_C"/>
    <property type="match status" value="1"/>
</dbReference>
<dbReference type="Gene3D" id="1.10.260.40">
    <property type="entry name" value="lambda repressor-like DNA-binding domains"/>
    <property type="match status" value="2"/>
</dbReference>
<dbReference type="GO" id="GO:0003677">
    <property type="term" value="F:DNA binding"/>
    <property type="evidence" value="ECO:0007669"/>
    <property type="project" value="InterPro"/>
</dbReference>
<accession>A0A066RIH7</accession>
<evidence type="ECO:0000259" key="1">
    <source>
        <dbReference type="Pfam" id="PF07022"/>
    </source>
</evidence>
<organism evidence="3 4">
    <name type="scientific">Photobacterium galatheae</name>
    <dbReference type="NCBI Taxonomy" id="1654360"/>
    <lineage>
        <taxon>Bacteria</taxon>
        <taxon>Pseudomonadati</taxon>
        <taxon>Pseudomonadota</taxon>
        <taxon>Gammaproteobacteria</taxon>
        <taxon>Vibrionales</taxon>
        <taxon>Vibrionaceae</taxon>
        <taxon>Photobacterium</taxon>
    </lineage>
</organism>
<dbReference type="InterPro" id="IPR032499">
    <property type="entry name" value="Phage_CI_C"/>
</dbReference>
<dbReference type="InterPro" id="IPR010744">
    <property type="entry name" value="Phage_CI_N"/>
</dbReference>
<proteinExistence type="predicted"/>
<dbReference type="Proteomes" id="UP000027192">
    <property type="component" value="Unassembled WGS sequence"/>
</dbReference>
<dbReference type="AlphaFoldDB" id="A0A066RIH7"/>
<feature type="domain" description="Bacteriophage CI repressor N-terminal" evidence="1">
    <location>
        <begin position="132"/>
        <end position="187"/>
    </location>
</feature>
<evidence type="ECO:0000313" key="3">
    <source>
        <dbReference type="EMBL" id="KDM90220.1"/>
    </source>
</evidence>
<evidence type="ECO:0000313" key="4">
    <source>
        <dbReference type="Proteomes" id="UP000027192"/>
    </source>
</evidence>
<dbReference type="GO" id="GO:0051259">
    <property type="term" value="P:protein complex oligomerization"/>
    <property type="evidence" value="ECO:0007669"/>
    <property type="project" value="InterPro"/>
</dbReference>
<feature type="domain" description="Bacteriophage CI repressor C-terminal" evidence="2">
    <location>
        <begin position="230"/>
        <end position="327"/>
    </location>
</feature>
<name>A0A066RIH7_9GAMM</name>
<dbReference type="Pfam" id="PF07022">
    <property type="entry name" value="Phage_CI_repr"/>
    <property type="match status" value="2"/>
</dbReference>
<dbReference type="EMBL" id="JMIB01000036">
    <property type="protein sequence ID" value="KDM90220.1"/>
    <property type="molecule type" value="Genomic_DNA"/>
</dbReference>
<protein>
    <submittedName>
        <fullName evidence="3">Uncharacterized protein</fullName>
    </submittedName>
</protein>
<keyword evidence="4" id="KW-1185">Reference proteome</keyword>
<comment type="caution">
    <text evidence="3">The sequence shown here is derived from an EMBL/GenBank/DDBJ whole genome shotgun (WGS) entry which is preliminary data.</text>
</comment>
<dbReference type="RefSeq" id="WP_327078559.1">
    <property type="nucleotide sequence ID" value="NZ_JMIB01000036.1"/>
</dbReference>